<gene>
    <name evidence="1" type="ORF">EJF14_30935</name>
</gene>
<name>A0ACD0WKL5_CLALS</name>
<evidence type="ECO:0000313" key="1">
    <source>
        <dbReference type="EMBL" id="QFZ27941.1"/>
    </source>
</evidence>
<dbReference type="Proteomes" id="UP000326582">
    <property type="component" value="Chromosome 3"/>
</dbReference>
<keyword evidence="2" id="KW-1185">Reference proteome</keyword>
<keyword evidence="1" id="KW-0472">Membrane</keyword>
<accession>A0ACD0WKL5</accession>
<protein>
    <submittedName>
        <fullName evidence="1">Ferric reductase transmembrane component</fullName>
    </submittedName>
</protein>
<keyword evidence="1" id="KW-0812">Transmembrane</keyword>
<evidence type="ECO:0000313" key="2">
    <source>
        <dbReference type="Proteomes" id="UP000326582"/>
    </source>
</evidence>
<dbReference type="EMBL" id="CP038486">
    <property type="protein sequence ID" value="QFZ27941.1"/>
    <property type="molecule type" value="Genomic_DNA"/>
</dbReference>
<organism evidence="1 2">
    <name type="scientific">Clavispora lusitaniae</name>
    <name type="common">Candida lusitaniae</name>
    <dbReference type="NCBI Taxonomy" id="36911"/>
    <lineage>
        <taxon>Eukaryota</taxon>
        <taxon>Fungi</taxon>
        <taxon>Dikarya</taxon>
        <taxon>Ascomycota</taxon>
        <taxon>Saccharomycotina</taxon>
        <taxon>Pichiomycetes</taxon>
        <taxon>Metschnikowiaceae</taxon>
        <taxon>Clavispora</taxon>
    </lineage>
</organism>
<proteinExistence type="predicted"/>
<sequence length="702" mass="80474">MHFRLASLVLWILFPLFVLGEVSNYKSYGVGGQSFLACGVSLSRSAKFCKLKGYACFCSSEIGIATMAGCLAYDHKNKTGIKYWRGYCAENYETELTQEKIEEGYKYYLESAIPASEMENFNKTVPVKVPLKINETSIKLFEESYKVFLGNYDHSLYYGAGCLGYWGLIIIIAMVFNWSSILFPNLKYTFDGKFSRAWRKYLTLPALGKNKRAESQRFMYVLEFLVPSRLETLVVFFFFWLCFIVNATEIYYVKNDPLFDTRSQAINRFVGDRTGIICTVLTPLLVLFGGRNNFVQLLTRWKYSTVMVYHRWIARLVVLMAFIHSLCYTVLFIQRSDYSESMAENYLIWGVVATTCGALLCFQGLLFLRRNWYEMFLVLHILLAVFFLVGLYYHVWELGYVQLVYPCFAVWGFDRFMRLVRLFIFGFPVATVSLVANETITVRVKKPTYWKVTPGGHAWLYIAGGWYFWQSHPFTLVDRNDGTIIFYCKVKHGVTNNLAKKLANIPGKSMQMHVGVEGPYGETKPIKGHSNVVFVAGGSGIPGIYCEAVDLARKGASNKQAIKLIWIIRELKSLAWFWEELQALKDTKIDTTIYVTRPDILEGTDEFQSLVTADSNSDKYEGKDNLRIWDQLESELPHIQILEGRPCLEGIIVSEIAEAANSIAFISCGHPAMVDDIRYNVVQQIDKSQKRVDFYDALEVWA</sequence>
<reference evidence="2" key="1">
    <citation type="journal article" date="2019" name="MBio">
        <title>Comparative genomics for the elucidation of multidrug resistance (MDR) in Candida lusitaniae.</title>
        <authorList>
            <person name="Kannan A."/>
            <person name="Asner S.A."/>
            <person name="Trachsel E."/>
            <person name="Kelly S."/>
            <person name="Parker J."/>
            <person name="Sanglard D."/>
        </authorList>
    </citation>
    <scope>NUCLEOTIDE SEQUENCE [LARGE SCALE GENOMIC DNA]</scope>
    <source>
        <strain evidence="2">P1</strain>
    </source>
</reference>